<dbReference type="PANTHER" id="PTHR46470">
    <property type="entry name" value="N-ACYLNEURAMINATE-9-PHOSPHATASE"/>
    <property type="match status" value="1"/>
</dbReference>
<proteinExistence type="predicted"/>
<evidence type="ECO:0000256" key="1">
    <source>
        <dbReference type="ARBA" id="ARBA00001946"/>
    </source>
</evidence>
<dbReference type="Gene3D" id="3.40.50.1000">
    <property type="entry name" value="HAD superfamily/HAD-like"/>
    <property type="match status" value="1"/>
</dbReference>
<evidence type="ECO:0000313" key="5">
    <source>
        <dbReference type="Proteomes" id="UP000050356"/>
    </source>
</evidence>
<evidence type="ECO:0000313" key="4">
    <source>
        <dbReference type="EMBL" id="KPW80673.1"/>
    </source>
</evidence>
<dbReference type="Gene3D" id="1.20.120.710">
    <property type="entry name" value="Haloacid dehalogenase hydrolase-like domain"/>
    <property type="match status" value="1"/>
</dbReference>
<comment type="caution">
    <text evidence="4">The sequence shown here is derived from an EMBL/GenBank/DDBJ whole genome shotgun (WGS) entry which is preliminary data.</text>
</comment>
<protein>
    <submittedName>
        <fullName evidence="4">Putative HAD-superfamily hydrolase</fullName>
    </submittedName>
</protein>
<accession>A0A0P9LYS7</accession>
<dbReference type="Proteomes" id="UP000050356">
    <property type="component" value="Unassembled WGS sequence"/>
</dbReference>
<dbReference type="InterPro" id="IPR036412">
    <property type="entry name" value="HAD-like_sf"/>
</dbReference>
<evidence type="ECO:0000256" key="3">
    <source>
        <dbReference type="ARBA" id="ARBA00022842"/>
    </source>
</evidence>
<dbReference type="PRINTS" id="PR00413">
    <property type="entry name" value="HADHALOGNASE"/>
</dbReference>
<dbReference type="SFLD" id="SFLDG01129">
    <property type="entry name" value="C1.5:_HAD__Beta-PGM__Phosphata"/>
    <property type="match status" value="1"/>
</dbReference>
<reference evidence="4 5" key="1">
    <citation type="submission" date="2015-09" db="EMBL/GenBank/DDBJ databases">
        <title>Genome announcement of multiple Pseudomonas syringae strains.</title>
        <authorList>
            <person name="Thakur S."/>
            <person name="Wang P.W."/>
            <person name="Gong Y."/>
            <person name="Weir B.S."/>
            <person name="Guttman D.S."/>
        </authorList>
    </citation>
    <scope>NUCLEOTIDE SEQUENCE [LARGE SCALE GENOMIC DNA]</scope>
    <source>
        <strain evidence="4 5">ICMP17524</strain>
    </source>
</reference>
<dbReference type="AlphaFoldDB" id="A0A0P9LYS7"/>
<keyword evidence="2 4" id="KW-0378">Hydrolase</keyword>
<sequence>MHPRAILFDLDNTLTNRDLSILRYAKVFLTDFSHEMKLVTLDDIGKLILREDNGGYLSPESKFTSIREAVGQTLAHDLPWLAPKVPQVLIDHWMNNFPTATVQMPGALGLILELESKDIKVGVISNGAERSRRQTIAALPFAESVSTVISSEAFGMAKPASDIFRAGAAQLGFPPEQCWFVGDHPINDYQGAKAAGMYAVWFQGFHSWPEGIMPAKSSITSLDELPNLISQWFLGLDAK</sequence>
<keyword evidence="3" id="KW-0460">Magnesium</keyword>
<dbReference type="InterPro" id="IPR006439">
    <property type="entry name" value="HAD-SF_hydro_IA"/>
</dbReference>
<dbReference type="EMBL" id="LJQA01000883">
    <property type="protein sequence ID" value="KPW80673.1"/>
    <property type="molecule type" value="Genomic_DNA"/>
</dbReference>
<dbReference type="NCBIfam" id="TIGR01509">
    <property type="entry name" value="HAD-SF-IA-v3"/>
    <property type="match status" value="1"/>
</dbReference>
<name>A0A0P9LYS7_PSESX</name>
<dbReference type="InterPro" id="IPR051400">
    <property type="entry name" value="HAD-like_hydrolase"/>
</dbReference>
<dbReference type="RefSeq" id="WP_057460467.1">
    <property type="nucleotide sequence ID" value="NZ_LIIG01000159.1"/>
</dbReference>
<comment type="cofactor">
    <cofactor evidence="1">
        <name>Mg(2+)</name>
        <dbReference type="ChEBI" id="CHEBI:18420"/>
    </cofactor>
</comment>
<dbReference type="SFLD" id="SFLDS00003">
    <property type="entry name" value="Haloacid_Dehalogenase"/>
    <property type="match status" value="1"/>
</dbReference>
<dbReference type="PATRIC" id="fig|264451.4.peg.5100"/>
<dbReference type="Pfam" id="PF00702">
    <property type="entry name" value="Hydrolase"/>
    <property type="match status" value="1"/>
</dbReference>
<dbReference type="SUPFAM" id="SSF56784">
    <property type="entry name" value="HAD-like"/>
    <property type="match status" value="1"/>
</dbReference>
<dbReference type="GO" id="GO:0016787">
    <property type="term" value="F:hydrolase activity"/>
    <property type="evidence" value="ECO:0007669"/>
    <property type="project" value="UniProtKB-KW"/>
</dbReference>
<organism evidence="4 5">
    <name type="scientific">Pseudomonas syringae pv. cerasicola</name>
    <dbReference type="NCBI Taxonomy" id="264451"/>
    <lineage>
        <taxon>Bacteria</taxon>
        <taxon>Pseudomonadati</taxon>
        <taxon>Pseudomonadota</taxon>
        <taxon>Gammaproteobacteria</taxon>
        <taxon>Pseudomonadales</taxon>
        <taxon>Pseudomonadaceae</taxon>
        <taxon>Pseudomonas</taxon>
        <taxon>Pseudomonas syringae</taxon>
    </lineage>
</organism>
<evidence type="ECO:0000256" key="2">
    <source>
        <dbReference type="ARBA" id="ARBA00022801"/>
    </source>
</evidence>
<dbReference type="NCBIfam" id="TIGR01549">
    <property type="entry name" value="HAD-SF-IA-v1"/>
    <property type="match status" value="1"/>
</dbReference>
<dbReference type="InterPro" id="IPR023214">
    <property type="entry name" value="HAD_sf"/>
</dbReference>
<gene>
    <name evidence="4" type="ORF">ALO50_100999</name>
</gene>
<dbReference type="GO" id="GO:0044281">
    <property type="term" value="P:small molecule metabolic process"/>
    <property type="evidence" value="ECO:0007669"/>
    <property type="project" value="UniProtKB-ARBA"/>
</dbReference>